<evidence type="ECO:0000256" key="8">
    <source>
        <dbReference type="ARBA" id="ARBA00023136"/>
    </source>
</evidence>
<dbReference type="GO" id="GO:0071555">
    <property type="term" value="P:cell wall organization"/>
    <property type="evidence" value="ECO:0007669"/>
    <property type="project" value="UniProtKB-KW"/>
</dbReference>
<dbReference type="GeneID" id="5235955"/>
<keyword evidence="9" id="KW-0961">Cell wall biogenesis/degradation</keyword>
<protein>
    <submittedName>
        <fullName evidence="11">Uncharacterized protein</fullName>
    </submittedName>
</protein>
<feature type="transmembrane region" description="Helical" evidence="10">
    <location>
        <begin position="9"/>
        <end position="30"/>
    </location>
</feature>
<reference evidence="11 12" key="1">
    <citation type="journal article" date="2009" name="Nature">
        <title>Evolution of pathogenicity and sexual reproduction in eight Candida genomes.</title>
        <authorList>
            <person name="Butler G."/>
            <person name="Rasmussen M.D."/>
            <person name="Lin M.F."/>
            <person name="Santos M.A."/>
            <person name="Sakthikumar S."/>
            <person name="Munro C.A."/>
            <person name="Rheinbay E."/>
            <person name="Grabherr M."/>
            <person name="Forche A."/>
            <person name="Reedy J.L."/>
            <person name="Agrafioti I."/>
            <person name="Arnaud M.B."/>
            <person name="Bates S."/>
            <person name="Brown A.J."/>
            <person name="Brunke S."/>
            <person name="Costanzo M.C."/>
            <person name="Fitzpatrick D.A."/>
            <person name="de Groot P.W."/>
            <person name="Harris D."/>
            <person name="Hoyer L.L."/>
            <person name="Hube B."/>
            <person name="Klis F.M."/>
            <person name="Kodira C."/>
            <person name="Lennard N."/>
            <person name="Logue M.E."/>
            <person name="Martin R."/>
            <person name="Neiman A.M."/>
            <person name="Nikolaou E."/>
            <person name="Quail M.A."/>
            <person name="Quinn J."/>
            <person name="Santos M.C."/>
            <person name="Schmitzberger F.F."/>
            <person name="Sherlock G."/>
            <person name="Shah P."/>
            <person name="Silverstein K.A."/>
            <person name="Skrzypek M.S."/>
            <person name="Soll D."/>
            <person name="Staggs R."/>
            <person name="Stansfield I."/>
            <person name="Stumpf M.P."/>
            <person name="Sudbery P.E."/>
            <person name="Srikantha T."/>
            <person name="Zeng Q."/>
            <person name="Berman J."/>
            <person name="Berriman M."/>
            <person name="Heitman J."/>
            <person name="Gow N.A."/>
            <person name="Lorenz M.C."/>
            <person name="Birren B.W."/>
            <person name="Kellis M."/>
            <person name="Cuomo C.A."/>
        </authorList>
    </citation>
    <scope>NUCLEOTIDE SEQUENCE [LARGE SCALE GENOMIC DNA]</scope>
    <source>
        <strain evidence="12">ATCC 11503 / BCRC 21390 / CBS 2605 / JCM 1781 / NBRC 1676 / NRRL YB-4239</strain>
    </source>
</reference>
<proteinExistence type="inferred from homology"/>
<dbReference type="OMA" id="LMTSRIF"/>
<evidence type="ECO:0000313" key="12">
    <source>
        <dbReference type="Proteomes" id="UP000001996"/>
    </source>
</evidence>
<organism evidence="11 12">
    <name type="scientific">Lodderomyces elongisporus (strain ATCC 11503 / CBS 2605 / JCM 1781 / NBRC 1676 / NRRL YB-4239)</name>
    <name type="common">Yeast</name>
    <name type="synonym">Saccharomyces elongisporus</name>
    <dbReference type="NCBI Taxonomy" id="379508"/>
    <lineage>
        <taxon>Eukaryota</taxon>
        <taxon>Fungi</taxon>
        <taxon>Dikarya</taxon>
        <taxon>Ascomycota</taxon>
        <taxon>Saccharomycotina</taxon>
        <taxon>Pichiomycetes</taxon>
        <taxon>Debaryomycetaceae</taxon>
        <taxon>Candida/Lodderomyces clade</taxon>
        <taxon>Lodderomyces</taxon>
    </lineage>
</organism>
<dbReference type="InParanoid" id="A5DUT9"/>
<dbReference type="GO" id="GO:0016020">
    <property type="term" value="C:membrane"/>
    <property type="evidence" value="ECO:0007669"/>
    <property type="project" value="UniProtKB-SubCell"/>
</dbReference>
<evidence type="ECO:0000313" key="11">
    <source>
        <dbReference type="EMBL" id="EDK42947.1"/>
    </source>
</evidence>
<sequence>MVFRIRQNYGFICIVFVVIVLLVYSCRMGVDTPMVVVFQENSITEQHSHESILDANKNTTYIFPSQLPKGSKYEKEIRKFVIEKDQLIFNNVVRPKFANDVDFSTTQFKINNHNNDENLEHKECKENVKAVDINVSPLRNINVDLHRVLTKFVNENSTYYQEVRDLIPELPKQLATNTINQYWFQFMGSSVWLEQYGVHLMTSRIFYTKTGSKVKPVVSFIYTQVFDLNWKEMDNVTLVIPIEGEGVRNEVKNGNRNRNRNMNRNLKKKNQKLDIGYKLVQYPNFVQVPAYHNHQKQSGRFYGAEDPRLLLVRNKLGVDEPVVIYNSYHRKISKYREVSRPSSSDIDNDNEETGVTSFKFHRSMFIGWLWQTQSGKENVDELDQKHAQNMYIRVKELVLPLGKREKKEKNWTPFVDYKERVQKGYDDSLKFVYQFKDLRILRCLFDKETCEWEYELQKNKLSISPFRGGTELISLSQILATHSSLKKPMSKSLALTSTSSSASLSSAGLTLKLTELQNQLQIQDGEIWIGLARTALKNCGCGSHFYRPNLVVLSKLNNTYLVIQTSSSLDFNVPALNWDVVSNDESTNICQGKNLIMPTGLSYWDLGSGETDILTLTLARADSTVDIIYVKGILKEIFLLLVNPPKSIDGNSIVKCAIDGALDYCKAYAKENGEPPARRSIESLFQ</sequence>
<keyword evidence="8 10" id="KW-0472">Membrane</keyword>
<keyword evidence="3" id="KW-0328">Glycosyltransferase</keyword>
<evidence type="ECO:0000256" key="2">
    <source>
        <dbReference type="ARBA" id="ARBA00009486"/>
    </source>
</evidence>
<dbReference type="STRING" id="379508.A5DUT9"/>
<evidence type="ECO:0000256" key="4">
    <source>
        <dbReference type="ARBA" id="ARBA00022679"/>
    </source>
</evidence>
<evidence type="ECO:0000256" key="1">
    <source>
        <dbReference type="ARBA" id="ARBA00004606"/>
    </source>
</evidence>
<evidence type="ECO:0000256" key="7">
    <source>
        <dbReference type="ARBA" id="ARBA00022989"/>
    </source>
</evidence>
<dbReference type="GO" id="GO:0000030">
    <property type="term" value="F:mannosyltransferase activity"/>
    <property type="evidence" value="ECO:0007669"/>
    <property type="project" value="InterPro"/>
</dbReference>
<dbReference type="eggNOG" id="ENOG502QTZG">
    <property type="taxonomic scope" value="Eukaryota"/>
</dbReference>
<evidence type="ECO:0000256" key="3">
    <source>
        <dbReference type="ARBA" id="ARBA00022676"/>
    </source>
</evidence>
<keyword evidence="5 10" id="KW-0812">Transmembrane</keyword>
<name>A5DUT9_LODEL</name>
<accession>A5DUT9</accession>
<dbReference type="AlphaFoldDB" id="A5DUT9"/>
<keyword evidence="6" id="KW-0735">Signal-anchor</keyword>
<keyword evidence="7 10" id="KW-1133">Transmembrane helix</keyword>
<evidence type="ECO:0000256" key="10">
    <source>
        <dbReference type="SAM" id="Phobius"/>
    </source>
</evidence>
<keyword evidence="4" id="KW-0808">Transferase</keyword>
<evidence type="ECO:0000256" key="5">
    <source>
        <dbReference type="ARBA" id="ARBA00022692"/>
    </source>
</evidence>
<evidence type="ECO:0000256" key="9">
    <source>
        <dbReference type="ARBA" id="ARBA00023316"/>
    </source>
</evidence>
<dbReference type="PROSITE" id="PS51257">
    <property type="entry name" value="PROKAR_LIPOPROTEIN"/>
    <property type="match status" value="1"/>
</dbReference>
<comment type="subcellular location">
    <subcellularLocation>
        <location evidence="1">Membrane</location>
        <topology evidence="1">Single-pass type II membrane protein</topology>
    </subcellularLocation>
</comment>
<keyword evidence="12" id="KW-1185">Reference proteome</keyword>
<gene>
    <name evidence="11" type="ORF">LELG_01125</name>
</gene>
<dbReference type="HOGENOM" id="CLU_013841_1_1_1"/>
<comment type="similarity">
    <text evidence="2">Belongs to the BMT family.</text>
</comment>
<dbReference type="KEGG" id="lel:PVL30_001090"/>
<evidence type="ECO:0000256" key="6">
    <source>
        <dbReference type="ARBA" id="ARBA00022968"/>
    </source>
</evidence>
<dbReference type="OrthoDB" id="3631276at2759"/>
<dbReference type="Proteomes" id="UP000001996">
    <property type="component" value="Unassembled WGS sequence"/>
</dbReference>
<dbReference type="EMBL" id="CH981524">
    <property type="protein sequence ID" value="EDK42947.1"/>
    <property type="molecule type" value="Genomic_DNA"/>
</dbReference>
<dbReference type="InterPro" id="IPR021988">
    <property type="entry name" value="BMT1"/>
</dbReference>
<dbReference type="Pfam" id="PF12141">
    <property type="entry name" value="BMT"/>
    <property type="match status" value="1"/>
</dbReference>
<dbReference type="VEuPathDB" id="FungiDB:LELG_01125"/>